<feature type="signal peptide" evidence="11">
    <location>
        <begin position="1"/>
        <end position="25"/>
    </location>
</feature>
<feature type="compositionally biased region" description="Basic and acidic residues" evidence="10">
    <location>
        <begin position="1083"/>
        <end position="1099"/>
    </location>
</feature>
<dbReference type="PANTHER" id="PTHR43253">
    <property type="entry name" value="TRICORN PROTEASE HOMOLOG 2-RELATED"/>
    <property type="match status" value="1"/>
</dbReference>
<feature type="region of interest" description="Disordered" evidence="10">
    <location>
        <begin position="1078"/>
        <end position="1099"/>
    </location>
</feature>
<dbReference type="GO" id="GO:0008236">
    <property type="term" value="F:serine-type peptidase activity"/>
    <property type="evidence" value="ECO:0007669"/>
    <property type="project" value="UniProtKB-UniRule"/>
</dbReference>
<evidence type="ECO:0000256" key="7">
    <source>
        <dbReference type="PIRNR" id="PIRNR036421"/>
    </source>
</evidence>
<feature type="chain" id="PRO_5020436815" description="Tricorn protease homolog" evidence="11">
    <location>
        <begin position="26"/>
        <end position="1132"/>
    </location>
</feature>
<evidence type="ECO:0000256" key="4">
    <source>
        <dbReference type="ARBA" id="ARBA00022670"/>
    </source>
</evidence>
<dbReference type="CDD" id="cd07562">
    <property type="entry name" value="Peptidase_S41_TRI"/>
    <property type="match status" value="1"/>
</dbReference>
<sequence length="1132" mass="121330">MVPALPRSLALLACCATLAAAPARAADVPAPATTPAAAEAQAALWLRDPAISPDGTRMAFRCAGQIWIVPASGGDALALTPAGAYAARPVWSPDGTTIAFASDRFGPMNVFAVSAAGGEARRLTFAQYDQAPTGFTPDGAAVLFWSAGLGDAVETGPIPNTHEDGRQLYQVPVAGGRDTMVLPNAAMEAQWDPAGQRLLYTGASIEQPFRRHQVSSAARQVWVYDAASGHHRRLTGGAQESRSAAWMPDGGVDYLDETSGSLNVWHRDADLGHPVQVTHLAGEPVRFLSASRAGDLAFAWGGGLYRLGHGAAAPERIAIHLLRTDFPGPHGWRGNALTDVALSPNGRDFAVVARGEIAVASIDGRFVKTLPHTAGEERGPTFSADGRRVAYAAERDGHWDLYESAIVDPEEHEFSQATRVAERRLTTGTRDSMMPAYAPDGRHIAYVADRSSVRVLDPATSNDVEVLPPGRTFSYDDGPWSLAWSPDSRWLALPVQPSLFLGNIALVPADGSRPAERPVPSGEGQWGPEWSPEGGMLLWHTDEGDLAGAFHRRWTADLEGAFTSRRAREAFARRLMVPVVGDLPPAAGDRGDGQLPGRPATDPRDNAAAHEAVPRGPIPVEIDGMADRTRILSQAPGQIVFGTLMPDGVSVLTVEQSPNPKGDGLVLTGTLRDLRRESRRTLFTAVPYQPGPPPRLARDRRHLYVLSRNSFDEAGTDGLTEIDLQRGTTRLIRISVDTTRDEAEARRAAFDQFWTLTARKFYDPAFKGVDWGAARQRYARFLPSLEGTRDLAELLSEMAGELGASHTGAYVRPPVPPAERVASLGLYYDERHPGPGMKVQAVIAGGPFDTGDSALRPGDVIDAVDGEPVPLAGGLRRILRDRLRQVVAVSAHHPDGTAFTEKVLTVDLGRERDLADRAWSERKRDAVASLSCGRLGYVHLAAMDAASYRGAASDIFGRFGAAQGLVVDIRDNGGGNLHNNLVTLLSGKAYMAVVPPRGGPTQDEPRDRWTKPSAVVMNAASYSDSSLFPLAYRDLHLGPLVGDPVAGTGTSVWWDQSLIVPGLTYGLPELPYHRLDGTPSENHAVEPDIRVPSDPEAWARGRDPQLEAAVQALLPPGGAPCPEPAIQPSRQP</sequence>
<feature type="domain" description="PDZ" evidence="12">
    <location>
        <begin position="791"/>
        <end position="869"/>
    </location>
</feature>
<evidence type="ECO:0000256" key="2">
    <source>
        <dbReference type="ARBA" id="ARBA00008524"/>
    </source>
</evidence>
<evidence type="ECO:0000256" key="11">
    <source>
        <dbReference type="SAM" id="SignalP"/>
    </source>
</evidence>
<dbReference type="InterPro" id="IPR005151">
    <property type="entry name" value="Tail-specific_protease"/>
</dbReference>
<feature type="active site" description="Charge relay system" evidence="8">
    <location>
        <position position="1081"/>
    </location>
</feature>
<dbReference type="Gene3D" id="2.120.10.30">
    <property type="entry name" value="TolB, C-terminal domain"/>
    <property type="match status" value="1"/>
</dbReference>
<dbReference type="Gene3D" id="3.30.750.44">
    <property type="match status" value="1"/>
</dbReference>
<dbReference type="Pfam" id="PF14684">
    <property type="entry name" value="Tricorn_C1"/>
    <property type="match status" value="1"/>
</dbReference>
<keyword evidence="11" id="KW-0732">Signal</keyword>
<dbReference type="Gene3D" id="2.120.10.60">
    <property type="entry name" value="Tricorn protease N-terminal domain"/>
    <property type="match status" value="1"/>
</dbReference>
<feature type="active site" description="Charge relay system" evidence="8">
    <location>
        <position position="806"/>
    </location>
</feature>
<dbReference type="GO" id="GO:0005737">
    <property type="term" value="C:cytoplasm"/>
    <property type="evidence" value="ECO:0007669"/>
    <property type="project" value="UniProtKB-SubCell"/>
</dbReference>
<dbReference type="Pfam" id="PF07676">
    <property type="entry name" value="PD40"/>
    <property type="match status" value="2"/>
</dbReference>
<dbReference type="InterPro" id="IPR001478">
    <property type="entry name" value="PDZ"/>
</dbReference>
<dbReference type="PANTHER" id="PTHR43253:SF1">
    <property type="entry name" value="TRICORN PROTEASE HOMOLOG 2-RELATED"/>
    <property type="match status" value="1"/>
</dbReference>
<comment type="subcellular location">
    <subcellularLocation>
        <location evidence="1 7">Cytoplasm</location>
    </subcellularLocation>
</comment>
<dbReference type="SUPFAM" id="SSF52096">
    <property type="entry name" value="ClpP/crotonase"/>
    <property type="match status" value="1"/>
</dbReference>
<keyword evidence="6 7" id="KW-0720">Serine protease</keyword>
<dbReference type="InterPro" id="IPR028204">
    <property type="entry name" value="Tricorn_C1"/>
</dbReference>
<dbReference type="InterPro" id="IPR011659">
    <property type="entry name" value="WD40"/>
</dbReference>
<keyword evidence="4 7" id="KW-0645">Protease</keyword>
<keyword evidence="3 7" id="KW-0963">Cytoplasm</keyword>
<dbReference type="Proteomes" id="UP000289411">
    <property type="component" value="Unassembled WGS sequence"/>
</dbReference>
<dbReference type="InterPro" id="IPR011042">
    <property type="entry name" value="6-blade_b-propeller_TolB-like"/>
</dbReference>
<dbReference type="SUPFAM" id="SSF50156">
    <property type="entry name" value="PDZ domain-like"/>
    <property type="match status" value="1"/>
</dbReference>
<evidence type="ECO:0000256" key="5">
    <source>
        <dbReference type="ARBA" id="ARBA00022801"/>
    </source>
</evidence>
<feature type="active site" description="Charge relay system" evidence="8">
    <location>
        <position position="1023"/>
    </location>
</feature>
<dbReference type="PROSITE" id="PS50106">
    <property type="entry name" value="PDZ"/>
    <property type="match status" value="1"/>
</dbReference>
<dbReference type="GO" id="GO:0006508">
    <property type="term" value="P:proteolysis"/>
    <property type="evidence" value="ECO:0007669"/>
    <property type="project" value="UniProtKB-UniRule"/>
</dbReference>
<name>A0A4Q2R9G2_9HYPH</name>
<dbReference type="RefSeq" id="WP_129222131.1">
    <property type="nucleotide sequence ID" value="NZ_QYBC01000038.1"/>
</dbReference>
<reference evidence="13 14" key="1">
    <citation type="submission" date="2018-09" db="EMBL/GenBank/DDBJ databases">
        <authorList>
            <person name="Grouzdev D.S."/>
            <person name="Krutkina M.S."/>
        </authorList>
    </citation>
    <scope>NUCLEOTIDE SEQUENCE [LARGE SCALE GENOMIC DNA]</scope>
    <source>
        <strain evidence="13 14">RmlP001</strain>
    </source>
</reference>
<evidence type="ECO:0000313" key="14">
    <source>
        <dbReference type="Proteomes" id="UP000289411"/>
    </source>
</evidence>
<dbReference type="InterPro" id="IPR036034">
    <property type="entry name" value="PDZ_sf"/>
</dbReference>
<dbReference type="SMART" id="SM00228">
    <property type="entry name" value="PDZ"/>
    <property type="match status" value="1"/>
</dbReference>
<dbReference type="SUPFAM" id="SSF69304">
    <property type="entry name" value="Tricorn protease N-terminal domain"/>
    <property type="match status" value="1"/>
</dbReference>
<gene>
    <name evidence="13" type="ORF">D3272_25860</name>
</gene>
<feature type="region of interest" description="Disordered" evidence="10">
    <location>
        <begin position="583"/>
        <end position="610"/>
    </location>
</feature>
<comment type="caution">
    <text evidence="13">The sequence shown here is derived from an EMBL/GenBank/DDBJ whole genome shotgun (WGS) entry which is preliminary data.</text>
</comment>
<evidence type="ECO:0000256" key="8">
    <source>
        <dbReference type="PIRSR" id="PIRSR036421-1"/>
    </source>
</evidence>
<dbReference type="Gene3D" id="2.30.42.10">
    <property type="match status" value="1"/>
</dbReference>
<dbReference type="Pfam" id="PF26549">
    <property type="entry name" value="Tricorn_N"/>
    <property type="match status" value="1"/>
</dbReference>
<reference evidence="13 14" key="2">
    <citation type="submission" date="2019-02" db="EMBL/GenBank/DDBJ databases">
        <title>'Lichenibacterium ramalinii' gen. nov. sp. nov., 'Lichenibacterium minor' gen. nov. sp. nov.</title>
        <authorList>
            <person name="Pankratov T."/>
        </authorList>
    </citation>
    <scope>NUCLEOTIDE SEQUENCE [LARGE SCALE GENOMIC DNA]</scope>
    <source>
        <strain evidence="13 14">RmlP001</strain>
    </source>
</reference>
<evidence type="ECO:0000256" key="9">
    <source>
        <dbReference type="PIRSR" id="PIRSR036421-3"/>
    </source>
</evidence>
<evidence type="ECO:0000256" key="3">
    <source>
        <dbReference type="ARBA" id="ARBA00022490"/>
    </source>
</evidence>
<keyword evidence="5 7" id="KW-0378">Hydrolase</keyword>
<evidence type="ECO:0000313" key="13">
    <source>
        <dbReference type="EMBL" id="RYB01478.1"/>
    </source>
</evidence>
<organism evidence="13 14">
    <name type="scientific">Lichenibacterium ramalinae</name>
    <dbReference type="NCBI Taxonomy" id="2316527"/>
    <lineage>
        <taxon>Bacteria</taxon>
        <taxon>Pseudomonadati</taxon>
        <taxon>Pseudomonadota</taxon>
        <taxon>Alphaproteobacteria</taxon>
        <taxon>Hyphomicrobiales</taxon>
        <taxon>Lichenihabitantaceae</taxon>
        <taxon>Lichenibacterium</taxon>
    </lineage>
</organism>
<accession>A0A4Q2R9G2</accession>
<comment type="similarity">
    <text evidence="2 7">Belongs to the peptidase S41B family.</text>
</comment>
<feature type="site" description="Transition state stabilizer; via amide nitrogen" evidence="9">
    <location>
        <position position="1024"/>
    </location>
</feature>
<comment type="function">
    <text evidence="7">Degrades oligopeptides.</text>
</comment>
<dbReference type="InterPro" id="IPR029045">
    <property type="entry name" value="ClpP/crotonase-like_dom_sf"/>
</dbReference>
<dbReference type="InterPro" id="IPR012393">
    <property type="entry name" value="Tricorn_protease"/>
</dbReference>
<dbReference type="SMART" id="SM00245">
    <property type="entry name" value="TSPc"/>
    <property type="match status" value="1"/>
</dbReference>
<dbReference type="Gene3D" id="3.90.226.10">
    <property type="entry name" value="2-enoyl-CoA Hydratase, Chain A, domain 1"/>
    <property type="match status" value="1"/>
</dbReference>
<evidence type="ECO:0000256" key="10">
    <source>
        <dbReference type="SAM" id="MobiDB-lite"/>
    </source>
</evidence>
<keyword evidence="14" id="KW-1185">Reference proteome</keyword>
<dbReference type="SUPFAM" id="SSF82171">
    <property type="entry name" value="DPP6 N-terminal domain-like"/>
    <property type="match status" value="1"/>
</dbReference>
<dbReference type="OrthoDB" id="9758793at2"/>
<evidence type="ECO:0000256" key="1">
    <source>
        <dbReference type="ARBA" id="ARBA00004496"/>
    </source>
</evidence>
<dbReference type="Pfam" id="PF03572">
    <property type="entry name" value="Peptidase_S41"/>
    <property type="match status" value="1"/>
</dbReference>
<dbReference type="AlphaFoldDB" id="A0A4Q2R9G2"/>
<evidence type="ECO:0000259" key="12">
    <source>
        <dbReference type="PROSITE" id="PS50106"/>
    </source>
</evidence>
<proteinExistence type="inferred from homology"/>
<protein>
    <recommendedName>
        <fullName evidence="7">Tricorn protease homolog</fullName>
        <ecNumber evidence="7">3.4.21.-</ecNumber>
    </recommendedName>
</protein>
<dbReference type="PIRSF" id="PIRSF036421">
    <property type="entry name" value="Tricorn_protease"/>
    <property type="match status" value="1"/>
</dbReference>
<evidence type="ECO:0000256" key="6">
    <source>
        <dbReference type="ARBA" id="ARBA00022825"/>
    </source>
</evidence>
<dbReference type="EMBL" id="QYBC01000038">
    <property type="protein sequence ID" value="RYB01478.1"/>
    <property type="molecule type" value="Genomic_DNA"/>
</dbReference>
<dbReference type="EC" id="3.4.21.-" evidence="7"/>